<dbReference type="SUPFAM" id="SSF103481">
    <property type="entry name" value="Multidrug resistance efflux transporter EmrE"/>
    <property type="match status" value="1"/>
</dbReference>
<dbReference type="Proteomes" id="UP001589793">
    <property type="component" value="Unassembled WGS sequence"/>
</dbReference>
<feature type="transmembrane region" description="Helical" evidence="1">
    <location>
        <begin position="171"/>
        <end position="194"/>
    </location>
</feature>
<organism evidence="2 3">
    <name type="scientific">Brachybacterium hainanense</name>
    <dbReference type="NCBI Taxonomy" id="1541174"/>
    <lineage>
        <taxon>Bacteria</taxon>
        <taxon>Bacillati</taxon>
        <taxon>Actinomycetota</taxon>
        <taxon>Actinomycetes</taxon>
        <taxon>Micrococcales</taxon>
        <taxon>Dermabacteraceae</taxon>
        <taxon>Brachybacterium</taxon>
    </lineage>
</organism>
<feature type="transmembrane region" description="Helical" evidence="1">
    <location>
        <begin position="261"/>
        <end position="284"/>
    </location>
</feature>
<dbReference type="PANTHER" id="PTHR40761">
    <property type="entry name" value="CONSERVED INTEGRAL MEMBRANE ALANINE VALINE AND LEUCINE RICH PROTEIN-RELATED"/>
    <property type="match status" value="1"/>
</dbReference>
<comment type="caution">
    <text evidence="2">The sequence shown here is derived from an EMBL/GenBank/DDBJ whole genome shotgun (WGS) entry which is preliminary data.</text>
</comment>
<reference evidence="2 3" key="1">
    <citation type="submission" date="2024-09" db="EMBL/GenBank/DDBJ databases">
        <authorList>
            <person name="Sun Q."/>
            <person name="Mori K."/>
        </authorList>
    </citation>
    <scope>NUCLEOTIDE SEQUENCE [LARGE SCALE GENOMIC DNA]</scope>
    <source>
        <strain evidence="2 3">CICC 10874</strain>
    </source>
</reference>
<gene>
    <name evidence="2" type="ORF">ACFFF6_16110</name>
</gene>
<dbReference type="InterPro" id="IPR037185">
    <property type="entry name" value="EmrE-like"/>
</dbReference>
<evidence type="ECO:0000313" key="3">
    <source>
        <dbReference type="Proteomes" id="UP001589793"/>
    </source>
</evidence>
<dbReference type="RefSeq" id="WP_376982505.1">
    <property type="nucleotide sequence ID" value="NZ_JBHLSV010000024.1"/>
</dbReference>
<name>A0ABV6REN7_9MICO</name>
<sequence>MASLILALVLMTAASFGFAGGAIFQHRSIRAEQDGGEHRALSPRQLLLQLREPSWLLGLGMLGGGSVLHMIALSQAPVSVVQPIGILAVPWSVLLASRIHGYATSRAVWLSVAVTIAGVAGFTAVSTHVSSGHAAEVDELMLGLYVGVCATIAGALLLLHSRVAPAFRSLVMASGGAVLFGLTSALLKALLVQLGGAERGAVPVMVLTGAGVLATAVLGAWMIQQAYALGHPEVVVGAMTTVDPIVAVVFGLMVLGEGVHLHVLTIAAMAALGTISTLGVASLARHHPEVLRRDAR</sequence>
<keyword evidence="3" id="KW-1185">Reference proteome</keyword>
<feature type="transmembrane region" description="Helical" evidence="1">
    <location>
        <begin position="140"/>
        <end position="159"/>
    </location>
</feature>
<feature type="transmembrane region" description="Helical" evidence="1">
    <location>
        <begin position="234"/>
        <end position="255"/>
    </location>
</feature>
<dbReference type="EMBL" id="JBHLSV010000024">
    <property type="protein sequence ID" value="MFC0675476.1"/>
    <property type="molecule type" value="Genomic_DNA"/>
</dbReference>
<keyword evidence="1" id="KW-0812">Transmembrane</keyword>
<accession>A0ABV6REN7</accession>
<feature type="transmembrane region" description="Helical" evidence="1">
    <location>
        <begin position="107"/>
        <end position="128"/>
    </location>
</feature>
<evidence type="ECO:0000256" key="1">
    <source>
        <dbReference type="SAM" id="Phobius"/>
    </source>
</evidence>
<evidence type="ECO:0008006" key="4">
    <source>
        <dbReference type="Google" id="ProtNLM"/>
    </source>
</evidence>
<evidence type="ECO:0000313" key="2">
    <source>
        <dbReference type="EMBL" id="MFC0675476.1"/>
    </source>
</evidence>
<proteinExistence type="predicted"/>
<keyword evidence="1" id="KW-0472">Membrane</keyword>
<keyword evidence="1" id="KW-1133">Transmembrane helix</keyword>
<protein>
    <recommendedName>
        <fullName evidence="4">Multidrug DMT transporter permease</fullName>
    </recommendedName>
</protein>
<feature type="transmembrane region" description="Helical" evidence="1">
    <location>
        <begin position="200"/>
        <end position="222"/>
    </location>
</feature>
<feature type="transmembrane region" description="Helical" evidence="1">
    <location>
        <begin position="55"/>
        <end position="73"/>
    </location>
</feature>
<dbReference type="PANTHER" id="PTHR40761:SF1">
    <property type="entry name" value="CONSERVED INTEGRAL MEMBRANE ALANINE VALINE AND LEUCINE RICH PROTEIN-RELATED"/>
    <property type="match status" value="1"/>
</dbReference>